<feature type="compositionally biased region" description="Polar residues" evidence="1">
    <location>
        <begin position="67"/>
        <end position="84"/>
    </location>
</feature>
<name>A0AAV4C0R1_9GAST</name>
<evidence type="ECO:0000313" key="2">
    <source>
        <dbReference type="EMBL" id="GFO26346.1"/>
    </source>
</evidence>
<dbReference type="AlphaFoldDB" id="A0AAV4C0R1"/>
<proteinExistence type="predicted"/>
<keyword evidence="3" id="KW-1185">Reference proteome</keyword>
<accession>A0AAV4C0R1</accession>
<sequence>MPEGRNTQNHMTRLADLIILCRRAARRHTAVIILMHEMPCHHCKINTIDMSVHTYTQSKGRVKLGATSPQQTTLAANGASTQGP</sequence>
<evidence type="ECO:0000256" key="1">
    <source>
        <dbReference type="SAM" id="MobiDB-lite"/>
    </source>
</evidence>
<gene>
    <name evidence="2" type="ORF">PoB_005285100</name>
</gene>
<evidence type="ECO:0000313" key="3">
    <source>
        <dbReference type="Proteomes" id="UP000735302"/>
    </source>
</evidence>
<protein>
    <submittedName>
        <fullName evidence="2">Uncharacterized protein</fullName>
    </submittedName>
</protein>
<comment type="caution">
    <text evidence="2">The sequence shown here is derived from an EMBL/GenBank/DDBJ whole genome shotgun (WGS) entry which is preliminary data.</text>
</comment>
<feature type="region of interest" description="Disordered" evidence="1">
    <location>
        <begin position="62"/>
        <end position="84"/>
    </location>
</feature>
<organism evidence="2 3">
    <name type="scientific">Plakobranchus ocellatus</name>
    <dbReference type="NCBI Taxonomy" id="259542"/>
    <lineage>
        <taxon>Eukaryota</taxon>
        <taxon>Metazoa</taxon>
        <taxon>Spiralia</taxon>
        <taxon>Lophotrochozoa</taxon>
        <taxon>Mollusca</taxon>
        <taxon>Gastropoda</taxon>
        <taxon>Heterobranchia</taxon>
        <taxon>Euthyneura</taxon>
        <taxon>Panpulmonata</taxon>
        <taxon>Sacoglossa</taxon>
        <taxon>Placobranchoidea</taxon>
        <taxon>Plakobranchidae</taxon>
        <taxon>Plakobranchus</taxon>
    </lineage>
</organism>
<dbReference type="EMBL" id="BLXT01005820">
    <property type="protein sequence ID" value="GFO26346.1"/>
    <property type="molecule type" value="Genomic_DNA"/>
</dbReference>
<reference evidence="2 3" key="1">
    <citation type="journal article" date="2021" name="Elife">
        <title>Chloroplast acquisition without the gene transfer in kleptoplastic sea slugs, Plakobranchus ocellatus.</title>
        <authorList>
            <person name="Maeda T."/>
            <person name="Takahashi S."/>
            <person name="Yoshida T."/>
            <person name="Shimamura S."/>
            <person name="Takaki Y."/>
            <person name="Nagai Y."/>
            <person name="Toyoda A."/>
            <person name="Suzuki Y."/>
            <person name="Arimoto A."/>
            <person name="Ishii H."/>
            <person name="Satoh N."/>
            <person name="Nishiyama T."/>
            <person name="Hasebe M."/>
            <person name="Maruyama T."/>
            <person name="Minagawa J."/>
            <person name="Obokata J."/>
            <person name="Shigenobu S."/>
        </authorList>
    </citation>
    <scope>NUCLEOTIDE SEQUENCE [LARGE SCALE GENOMIC DNA]</scope>
</reference>
<dbReference type="Proteomes" id="UP000735302">
    <property type="component" value="Unassembled WGS sequence"/>
</dbReference>